<dbReference type="SUPFAM" id="SSF51556">
    <property type="entry name" value="Metallo-dependent hydrolases"/>
    <property type="match status" value="1"/>
</dbReference>
<dbReference type="InterPro" id="IPR032465">
    <property type="entry name" value="ACMSD"/>
</dbReference>
<name>A0A8J8M7T8_9FIRM</name>
<dbReference type="AlphaFoldDB" id="A0A8J8M7T8"/>
<dbReference type="KEGG" id="vgu:HYG85_02100"/>
<dbReference type="CDD" id="cd01292">
    <property type="entry name" value="metallo-dependent_hydrolases"/>
    <property type="match status" value="1"/>
</dbReference>
<keyword evidence="4" id="KW-1185">Reference proteome</keyword>
<evidence type="ECO:0000256" key="1">
    <source>
        <dbReference type="ARBA" id="ARBA00023239"/>
    </source>
</evidence>
<dbReference type="Gene3D" id="3.20.20.140">
    <property type="entry name" value="Metal-dependent hydrolases"/>
    <property type="match status" value="1"/>
</dbReference>
<dbReference type="Proteomes" id="UP000677305">
    <property type="component" value="Chromosome"/>
</dbReference>
<dbReference type="InterPro" id="IPR006680">
    <property type="entry name" value="Amidohydro-rel"/>
</dbReference>
<evidence type="ECO:0000313" key="3">
    <source>
        <dbReference type="EMBL" id="QUH27770.1"/>
    </source>
</evidence>
<reference evidence="3 4" key="1">
    <citation type="submission" date="2020-07" db="EMBL/GenBank/DDBJ databases">
        <title>Vallitalea guaymasensis genome.</title>
        <authorList>
            <person name="Postec A."/>
        </authorList>
    </citation>
    <scope>NUCLEOTIDE SEQUENCE [LARGE SCALE GENOMIC DNA]</scope>
    <source>
        <strain evidence="3 4">Ra1766G1</strain>
    </source>
</reference>
<dbReference type="Pfam" id="PF04909">
    <property type="entry name" value="Amidohydro_2"/>
    <property type="match status" value="1"/>
</dbReference>
<feature type="domain" description="Amidohydrolase-related" evidence="2">
    <location>
        <begin position="97"/>
        <end position="283"/>
    </location>
</feature>
<keyword evidence="1" id="KW-0456">Lyase</keyword>
<dbReference type="InterPro" id="IPR032466">
    <property type="entry name" value="Metal_Hydrolase"/>
</dbReference>
<proteinExistence type="predicted"/>
<dbReference type="PANTHER" id="PTHR21240">
    <property type="entry name" value="2-AMINO-3-CARBOXYLMUCONATE-6-SEMIALDEHYDE DECARBOXYLASE"/>
    <property type="match status" value="1"/>
</dbReference>
<dbReference type="GO" id="GO:0016787">
    <property type="term" value="F:hydrolase activity"/>
    <property type="evidence" value="ECO:0007669"/>
    <property type="project" value="InterPro"/>
</dbReference>
<evidence type="ECO:0000259" key="2">
    <source>
        <dbReference type="Pfam" id="PF04909"/>
    </source>
</evidence>
<protein>
    <submittedName>
        <fullName evidence="3">Amidohydrolase family protein</fullName>
    </submittedName>
</protein>
<accession>A0A8J8M7T8</accession>
<dbReference type="PANTHER" id="PTHR21240:SF19">
    <property type="entry name" value="CATALYTIC_ HYDROLASE"/>
    <property type="match status" value="1"/>
</dbReference>
<organism evidence="3 4">
    <name type="scientific">Vallitalea guaymasensis</name>
    <dbReference type="NCBI Taxonomy" id="1185412"/>
    <lineage>
        <taxon>Bacteria</taxon>
        <taxon>Bacillati</taxon>
        <taxon>Bacillota</taxon>
        <taxon>Clostridia</taxon>
        <taxon>Lachnospirales</taxon>
        <taxon>Vallitaleaceae</taxon>
        <taxon>Vallitalea</taxon>
    </lineage>
</organism>
<sequence>MKIIDAHVHFSKIESFIHTANNISLVDCSYDGYYDEFNENGIAASIGMGVEETGEGNFPDTSCHNPMILDLENERPHNMYECIGINPVLLTGITKDEQLGKIEDYINNNTVVGIKLYAGYYHYHVYDDIYKPIYELAVKYGLPIVIHSGDTYSERGLLKYSKPLDVDEIATVYRDINFVIAHLGDPWVMDCAEVIYKNSNIYADISGLIVGDKKQVNYMIKQKLFMNHIKRALVYANDYKKILYGSDWPLVDTKAYIGFVKKLIPKKYYKDVFYNNAKRVFNL</sequence>
<evidence type="ECO:0000313" key="4">
    <source>
        <dbReference type="Proteomes" id="UP000677305"/>
    </source>
</evidence>
<dbReference type="GO" id="GO:0016831">
    <property type="term" value="F:carboxy-lyase activity"/>
    <property type="evidence" value="ECO:0007669"/>
    <property type="project" value="InterPro"/>
</dbReference>
<dbReference type="EMBL" id="CP058561">
    <property type="protein sequence ID" value="QUH27770.1"/>
    <property type="molecule type" value="Genomic_DNA"/>
</dbReference>
<gene>
    <name evidence="3" type="ORF">HYG85_02100</name>
</gene>
<dbReference type="RefSeq" id="WP_212692085.1">
    <property type="nucleotide sequence ID" value="NZ_CP058561.1"/>
</dbReference>